<evidence type="ECO:0000313" key="3">
    <source>
        <dbReference type="Proteomes" id="UP000245137"/>
    </source>
</evidence>
<feature type="domain" description="Putative DNA-binding" evidence="1">
    <location>
        <begin position="5"/>
        <end position="95"/>
    </location>
</feature>
<organism evidence="2 3">
    <name type="scientific">Methylosinus sporium</name>
    <dbReference type="NCBI Taxonomy" id="428"/>
    <lineage>
        <taxon>Bacteria</taxon>
        <taxon>Pseudomonadati</taxon>
        <taxon>Pseudomonadota</taxon>
        <taxon>Alphaproteobacteria</taxon>
        <taxon>Hyphomicrobiales</taxon>
        <taxon>Methylocystaceae</taxon>
        <taxon>Methylosinus</taxon>
    </lineage>
</organism>
<dbReference type="EMBL" id="PUIV01000029">
    <property type="protein sequence ID" value="PWB93088.1"/>
    <property type="molecule type" value="Genomic_DNA"/>
</dbReference>
<name>A0A2U1SN99_METSR</name>
<evidence type="ECO:0000313" key="2">
    <source>
        <dbReference type="EMBL" id="PWB93088.1"/>
    </source>
</evidence>
<gene>
    <name evidence="2" type="ORF">C5689_15055</name>
</gene>
<accession>A0A2U1SN99</accession>
<comment type="caution">
    <text evidence="2">The sequence shown here is derived from an EMBL/GenBank/DDBJ whole genome shotgun (WGS) entry which is preliminary data.</text>
</comment>
<protein>
    <submittedName>
        <fullName evidence="2">DUF2063 domain-containing protein</fullName>
    </submittedName>
</protein>
<dbReference type="AlphaFoldDB" id="A0A2U1SN99"/>
<evidence type="ECO:0000259" key="1">
    <source>
        <dbReference type="Pfam" id="PF09836"/>
    </source>
</evidence>
<keyword evidence="3" id="KW-1185">Reference proteome</keyword>
<dbReference type="Proteomes" id="UP000245137">
    <property type="component" value="Unassembled WGS sequence"/>
</dbReference>
<dbReference type="InterPro" id="IPR018640">
    <property type="entry name" value="DUF2063"/>
</dbReference>
<dbReference type="InterPro" id="IPR044922">
    <property type="entry name" value="DUF2063_N_sf"/>
</dbReference>
<proteinExistence type="predicted"/>
<dbReference type="OrthoDB" id="4146344at2"/>
<dbReference type="Pfam" id="PF09836">
    <property type="entry name" value="DUF2063"/>
    <property type="match status" value="1"/>
</dbReference>
<sequence>MWDSAQAQFAAALLDTSLAAPSSLICEKGAIGDRFDVYRNSVIGGLVRALATRFPAVERLVGEAFFAAMAREFVLRRPPTSAALLEYGEDFPDFVASFPPAKELPYLSDVARLEDARVRAYHAADVEPLSPQSLALVSPDRLAELTFDIHPSAFVLRSDHPMVTIWSMNAGEAEAGTLDHWAAEDALVTRPRLRVETRRLAPGGAIFLRRLAAGAEFGEAVSAATAEQPAFDLAAALVEALASGFFTAFRGDT</sequence>
<dbReference type="Gene3D" id="1.10.150.690">
    <property type="entry name" value="DUF2063"/>
    <property type="match status" value="1"/>
</dbReference>
<reference evidence="2 3" key="1">
    <citation type="journal article" date="2018" name="Appl. Microbiol. Biotechnol.">
        <title>Co-cultivation of the strictly anaerobic methanogen Methanosarcina barkeri with aerobic methanotrophs in an oxygen-limited membrane bioreactor.</title>
        <authorList>
            <person name="In 't Zandt M.H."/>
            <person name="van den Bosch T.J.M."/>
            <person name="Rijkers R."/>
            <person name="van Kessel M.A.H.J."/>
            <person name="Jetten M.S.M."/>
            <person name="Welte C.U."/>
        </authorList>
    </citation>
    <scope>NUCLEOTIDE SEQUENCE [LARGE SCALE GENOMIC DNA]</scope>
    <source>
        <strain evidence="2 3">DSM 17706</strain>
    </source>
</reference>